<feature type="chain" id="PRO_5013057337" evidence="1">
    <location>
        <begin position="19"/>
        <end position="103"/>
    </location>
</feature>
<protein>
    <submittedName>
        <fullName evidence="2">Uncharacterized protein</fullName>
    </submittedName>
</protein>
<accession>A0A266Q875</accession>
<proteinExistence type="predicted"/>
<dbReference type="EMBL" id="NHNI01000001">
    <property type="protein sequence ID" value="OZY85569.1"/>
    <property type="molecule type" value="Genomic_DNA"/>
</dbReference>
<gene>
    <name evidence="2" type="ORF">CBP51_00505</name>
</gene>
<evidence type="ECO:0000313" key="3">
    <source>
        <dbReference type="Proteomes" id="UP000216101"/>
    </source>
</evidence>
<dbReference type="Proteomes" id="UP000216101">
    <property type="component" value="Unassembled WGS sequence"/>
</dbReference>
<dbReference type="RefSeq" id="WP_094983447.1">
    <property type="nucleotide sequence ID" value="NZ_NHNI01000001.1"/>
</dbReference>
<evidence type="ECO:0000313" key="2">
    <source>
        <dbReference type="EMBL" id="OZY85569.1"/>
    </source>
</evidence>
<sequence length="103" mass="11355">MLRYFVLAVCFLCNSANAVQWIKGKVTGIEVSYMPVTLFFSLDTGNTACPAGKTMKWESASAENNKVIHSTVLAAMLAGKKLNIVINDNDTTCVVRYIYILNE</sequence>
<reference evidence="3" key="1">
    <citation type="submission" date="2017-05" db="EMBL/GenBank/DDBJ databases">
        <authorList>
            <person name="Barney B.M."/>
        </authorList>
    </citation>
    <scope>NUCLEOTIDE SEQUENCE [LARGE SCALE GENOMIC DNA]</scope>
    <source>
        <strain evidence="3">PSBB022</strain>
    </source>
</reference>
<keyword evidence="3" id="KW-1185">Reference proteome</keyword>
<feature type="signal peptide" evidence="1">
    <location>
        <begin position="1"/>
        <end position="18"/>
    </location>
</feature>
<evidence type="ECO:0000256" key="1">
    <source>
        <dbReference type="SAM" id="SignalP"/>
    </source>
</evidence>
<name>A0A266Q875_9GAMM</name>
<dbReference type="AlphaFoldDB" id="A0A266Q875"/>
<keyword evidence="1" id="KW-0732">Signal</keyword>
<comment type="caution">
    <text evidence="2">The sequence shown here is derived from an EMBL/GenBank/DDBJ whole genome shotgun (WGS) entry which is preliminary data.</text>
</comment>
<organism evidence="2 3">
    <name type="scientific">Cellvibrio mixtus</name>
    <dbReference type="NCBI Taxonomy" id="39650"/>
    <lineage>
        <taxon>Bacteria</taxon>
        <taxon>Pseudomonadati</taxon>
        <taxon>Pseudomonadota</taxon>
        <taxon>Gammaproteobacteria</taxon>
        <taxon>Cellvibrionales</taxon>
        <taxon>Cellvibrionaceae</taxon>
        <taxon>Cellvibrio</taxon>
    </lineage>
</organism>